<protein>
    <recommendedName>
        <fullName evidence="6">SURF1-like protein</fullName>
    </recommendedName>
</protein>
<dbReference type="PANTHER" id="PTHR23427">
    <property type="entry name" value="SURFEIT LOCUS PROTEIN"/>
    <property type="match status" value="1"/>
</dbReference>
<evidence type="ECO:0000313" key="8">
    <source>
        <dbReference type="EMBL" id="PWB96668.1"/>
    </source>
</evidence>
<name>A0A2U1SYJ8_9MICO</name>
<accession>A0A2U1SYJ8</accession>
<dbReference type="RefSeq" id="WP_108516431.1">
    <property type="nucleotide sequence ID" value="NZ_CP026951.1"/>
</dbReference>
<dbReference type="EMBL" id="QEEX01000001">
    <property type="protein sequence ID" value="PWB96668.1"/>
    <property type="molecule type" value="Genomic_DNA"/>
</dbReference>
<sequence>MTGWRFVISWRWAGYFALVVVFAIASCGFGNWQFDRRAQAQTEIQRIQTNYEADPVPVAEVLPQLDAWSDDLKWTPVLLKGTYLKDEEILVRGRPYSGHPGFEVLTPLQLDDGSVFVVNRGWVAIGSRQDNPDVVPEAPDGPVVVTARLKAGEPTIEGKTAKAGSNQIATIRLPDVASRLGLPTYTGAYGIVDSQDPRPAASPIVAPKPELDEGPHLSYALQWYVFALLAFIGLGWALRQEYRVVNSTDPRVIDEERRRAQRKAKRAPSDAEIEDAMFDEAATR</sequence>
<comment type="similarity">
    <text evidence="2 6">Belongs to the SURF1 family.</text>
</comment>
<evidence type="ECO:0000256" key="6">
    <source>
        <dbReference type="RuleBase" id="RU363076"/>
    </source>
</evidence>
<keyword evidence="6" id="KW-1003">Cell membrane</keyword>
<dbReference type="PANTHER" id="PTHR23427:SF2">
    <property type="entry name" value="SURFEIT LOCUS PROTEIN 1"/>
    <property type="match status" value="1"/>
</dbReference>
<dbReference type="CDD" id="cd06662">
    <property type="entry name" value="SURF1"/>
    <property type="match status" value="1"/>
</dbReference>
<dbReference type="InterPro" id="IPR002994">
    <property type="entry name" value="Surf1/Shy1"/>
</dbReference>
<evidence type="ECO:0000313" key="9">
    <source>
        <dbReference type="Proteomes" id="UP000244978"/>
    </source>
</evidence>
<keyword evidence="5 6" id="KW-0472">Membrane</keyword>
<dbReference type="OrthoDB" id="9807214at2"/>
<dbReference type="PROSITE" id="PS51257">
    <property type="entry name" value="PROKAR_LIPOPROTEIN"/>
    <property type="match status" value="1"/>
</dbReference>
<proteinExistence type="inferred from homology"/>
<keyword evidence="4 6" id="KW-1133">Transmembrane helix</keyword>
<feature type="transmembrane region" description="Helical" evidence="6">
    <location>
        <begin position="221"/>
        <end position="238"/>
    </location>
</feature>
<dbReference type="AlphaFoldDB" id="A0A2U1SYJ8"/>
<dbReference type="GO" id="GO:0005886">
    <property type="term" value="C:plasma membrane"/>
    <property type="evidence" value="ECO:0007669"/>
    <property type="project" value="UniProtKB-SubCell"/>
</dbReference>
<feature type="region of interest" description="Disordered" evidence="7">
    <location>
        <begin position="256"/>
        <end position="284"/>
    </location>
</feature>
<gene>
    <name evidence="8" type="ORF">DF220_01560</name>
</gene>
<evidence type="ECO:0000256" key="4">
    <source>
        <dbReference type="ARBA" id="ARBA00022989"/>
    </source>
</evidence>
<organism evidence="8 9">
    <name type="scientific">Homoserinimonas hongtaonis</name>
    <dbReference type="NCBI Taxonomy" id="2079791"/>
    <lineage>
        <taxon>Bacteria</taxon>
        <taxon>Bacillati</taxon>
        <taxon>Actinomycetota</taxon>
        <taxon>Actinomycetes</taxon>
        <taxon>Micrococcales</taxon>
        <taxon>Microbacteriaceae</taxon>
        <taxon>Homoserinimonas</taxon>
    </lineage>
</organism>
<comment type="caution">
    <text evidence="8">The sequence shown here is derived from an EMBL/GenBank/DDBJ whole genome shotgun (WGS) entry which is preliminary data.</text>
</comment>
<dbReference type="Pfam" id="PF02104">
    <property type="entry name" value="SURF1"/>
    <property type="match status" value="1"/>
</dbReference>
<evidence type="ECO:0000256" key="1">
    <source>
        <dbReference type="ARBA" id="ARBA00004370"/>
    </source>
</evidence>
<dbReference type="PROSITE" id="PS50895">
    <property type="entry name" value="SURF1"/>
    <property type="match status" value="1"/>
</dbReference>
<keyword evidence="3 6" id="KW-0812">Transmembrane</keyword>
<reference evidence="9" key="1">
    <citation type="submission" date="2018-04" db="EMBL/GenBank/DDBJ databases">
        <authorList>
            <person name="Liu S."/>
            <person name="Wang Z."/>
            <person name="Li J."/>
        </authorList>
    </citation>
    <scope>NUCLEOTIDE SEQUENCE [LARGE SCALE GENOMIC DNA]</scope>
    <source>
        <strain evidence="9">S1194</strain>
    </source>
</reference>
<keyword evidence="9" id="KW-1185">Reference proteome</keyword>
<evidence type="ECO:0000256" key="7">
    <source>
        <dbReference type="SAM" id="MobiDB-lite"/>
    </source>
</evidence>
<dbReference type="InterPro" id="IPR045214">
    <property type="entry name" value="Surf1/Surf4"/>
</dbReference>
<dbReference type="Proteomes" id="UP000244978">
    <property type="component" value="Unassembled WGS sequence"/>
</dbReference>
<feature type="transmembrane region" description="Helical" evidence="6">
    <location>
        <begin position="12"/>
        <end position="32"/>
    </location>
</feature>
<evidence type="ECO:0000256" key="3">
    <source>
        <dbReference type="ARBA" id="ARBA00022692"/>
    </source>
</evidence>
<dbReference type="KEGG" id="salc:C2138_06400"/>
<evidence type="ECO:0000256" key="5">
    <source>
        <dbReference type="ARBA" id="ARBA00023136"/>
    </source>
</evidence>
<evidence type="ECO:0000256" key="2">
    <source>
        <dbReference type="ARBA" id="ARBA00007165"/>
    </source>
</evidence>
<comment type="subcellular location">
    <subcellularLocation>
        <location evidence="6">Cell membrane</location>
        <topology evidence="6">Multi-pass membrane protein</topology>
    </subcellularLocation>
    <subcellularLocation>
        <location evidence="1">Membrane</location>
    </subcellularLocation>
</comment>